<dbReference type="NCBIfam" id="TIGR01451">
    <property type="entry name" value="B_ant_repeat"/>
    <property type="match status" value="1"/>
</dbReference>
<dbReference type="Proteomes" id="UP000183994">
    <property type="component" value="Unassembled WGS sequence"/>
</dbReference>
<evidence type="ECO:0000256" key="1">
    <source>
        <dbReference type="SAM" id="SignalP"/>
    </source>
</evidence>
<sequence>MKKATLIIAATLVIALICGSAFAANGIKLTNTAQKETIVTKEDGTKEVVLEQPEKVLPGDTIVYTIFYENQGEEVAEKVAINNPIPESTMYLDGSAAGVGAVIQFSVDNGATFDFPGNLKVKTPEGAERMAGPGDYTGIRWTLGSDLPPGGKGSVSFKVKIK</sequence>
<reference evidence="3" key="1">
    <citation type="submission" date="2016-11" db="EMBL/GenBank/DDBJ databases">
        <authorList>
            <person name="Varghese N."/>
            <person name="Submissions S."/>
        </authorList>
    </citation>
    <scope>NUCLEOTIDE SEQUENCE [LARGE SCALE GENOMIC DNA]</scope>
    <source>
        <strain evidence="3">DSM 16219</strain>
    </source>
</reference>
<dbReference type="EMBL" id="FQZU01000011">
    <property type="protein sequence ID" value="SHJ74382.1"/>
    <property type="molecule type" value="Genomic_DNA"/>
</dbReference>
<keyword evidence="1" id="KW-0732">Signal</keyword>
<dbReference type="RefSeq" id="WP_073475651.1">
    <property type="nucleotide sequence ID" value="NZ_FQZU01000011.1"/>
</dbReference>
<proteinExistence type="predicted"/>
<dbReference type="OrthoDB" id="5402115at2"/>
<name>A0A1M6LTI7_9BACT</name>
<feature type="signal peptide" evidence="1">
    <location>
        <begin position="1"/>
        <end position="23"/>
    </location>
</feature>
<evidence type="ECO:0000313" key="3">
    <source>
        <dbReference type="Proteomes" id="UP000183994"/>
    </source>
</evidence>
<keyword evidence="3" id="KW-1185">Reference proteome</keyword>
<accession>A0A1M6LTI7</accession>
<dbReference type="STRING" id="1121393.SAMN02745216_02178"/>
<gene>
    <name evidence="2" type="ORF">SAMN02745216_02178</name>
</gene>
<dbReference type="InterPro" id="IPR047589">
    <property type="entry name" value="DUF11_rpt"/>
</dbReference>
<dbReference type="AlphaFoldDB" id="A0A1M6LTI7"/>
<protein>
    <submittedName>
        <fullName evidence="2">Conserved repeat domain-containing protein</fullName>
    </submittedName>
</protein>
<feature type="chain" id="PRO_5012138589" evidence="1">
    <location>
        <begin position="24"/>
        <end position="162"/>
    </location>
</feature>
<organism evidence="2 3">
    <name type="scientific">Desulfatibacillum alkenivorans DSM 16219</name>
    <dbReference type="NCBI Taxonomy" id="1121393"/>
    <lineage>
        <taxon>Bacteria</taxon>
        <taxon>Pseudomonadati</taxon>
        <taxon>Thermodesulfobacteriota</taxon>
        <taxon>Desulfobacteria</taxon>
        <taxon>Desulfobacterales</taxon>
        <taxon>Desulfatibacillaceae</taxon>
        <taxon>Desulfatibacillum</taxon>
    </lineage>
</organism>
<evidence type="ECO:0000313" key="2">
    <source>
        <dbReference type="EMBL" id="SHJ74382.1"/>
    </source>
</evidence>